<feature type="compositionally biased region" description="Basic and acidic residues" evidence="1">
    <location>
        <begin position="230"/>
        <end position="244"/>
    </location>
</feature>
<gene>
    <name evidence="2" type="ORF">CDV36_009167</name>
</gene>
<dbReference type="Proteomes" id="UP000277212">
    <property type="component" value="Unassembled WGS sequence"/>
</dbReference>
<name>A0A3M2S155_9HYPO</name>
<feature type="region of interest" description="Disordered" evidence="1">
    <location>
        <begin position="1"/>
        <end position="50"/>
    </location>
</feature>
<protein>
    <submittedName>
        <fullName evidence="2">Uncharacterized protein</fullName>
    </submittedName>
</protein>
<evidence type="ECO:0000313" key="2">
    <source>
        <dbReference type="EMBL" id="RMJ11209.1"/>
    </source>
</evidence>
<dbReference type="EMBL" id="NKUJ01000175">
    <property type="protein sequence ID" value="RMJ11209.1"/>
    <property type="molecule type" value="Genomic_DNA"/>
</dbReference>
<evidence type="ECO:0000313" key="3">
    <source>
        <dbReference type="Proteomes" id="UP000277212"/>
    </source>
</evidence>
<accession>A0A3M2S155</accession>
<feature type="region of interest" description="Disordered" evidence="1">
    <location>
        <begin position="63"/>
        <end position="99"/>
    </location>
</feature>
<comment type="caution">
    <text evidence="2">The sequence shown here is derived from an EMBL/GenBank/DDBJ whole genome shotgun (WGS) entry which is preliminary data.</text>
</comment>
<sequence>MHNNLDVLQHDGRPAKSARIPRLDNDRGTQSCDDEAIGLKAPKRTRASREDVTLFGKKLKLDPTDRKSRNKASLELRRYKRSEAEQTDEQPQLHQLRDSRWPLDKIESGDLRSLALAFQQASKNFPTPSKRSVAFFKSGANAMMTRLSWINQYKYIHENPTLLPSLVHSGGSRHEPSRFQFSGPYGDCDAQESTEMRLQTHMRKCSQATSEPLRKDEWKPVSDQAGQSTSDEHDNFALGDDERSSPTTHQHFFFKCTAEQARNHDYKSNVEIWEFLLQPEEIVHVGSEAVDSNNKKLDSYTWYLIGSLEEMETLGETSIDQRQVAGHV</sequence>
<keyword evidence="3" id="KW-1185">Reference proteome</keyword>
<organism evidence="2 3">
    <name type="scientific">Fusarium kuroshium</name>
    <dbReference type="NCBI Taxonomy" id="2010991"/>
    <lineage>
        <taxon>Eukaryota</taxon>
        <taxon>Fungi</taxon>
        <taxon>Dikarya</taxon>
        <taxon>Ascomycota</taxon>
        <taxon>Pezizomycotina</taxon>
        <taxon>Sordariomycetes</taxon>
        <taxon>Hypocreomycetidae</taxon>
        <taxon>Hypocreales</taxon>
        <taxon>Nectriaceae</taxon>
        <taxon>Fusarium</taxon>
        <taxon>Fusarium solani species complex</taxon>
    </lineage>
</organism>
<evidence type="ECO:0000256" key="1">
    <source>
        <dbReference type="SAM" id="MobiDB-lite"/>
    </source>
</evidence>
<dbReference type="AlphaFoldDB" id="A0A3M2S155"/>
<feature type="region of interest" description="Disordered" evidence="1">
    <location>
        <begin position="203"/>
        <end position="244"/>
    </location>
</feature>
<feature type="compositionally biased region" description="Basic and acidic residues" evidence="1">
    <location>
        <begin position="63"/>
        <end position="84"/>
    </location>
</feature>
<proteinExistence type="predicted"/>
<reference evidence="2 3" key="1">
    <citation type="submission" date="2017-06" db="EMBL/GenBank/DDBJ databases">
        <title>Comparative genomic analysis of Ambrosia Fusariam Clade fungi.</title>
        <authorList>
            <person name="Stajich J.E."/>
            <person name="Carrillo J."/>
            <person name="Kijimoto T."/>
            <person name="Eskalen A."/>
            <person name="O'Donnell K."/>
            <person name="Kasson M."/>
        </authorList>
    </citation>
    <scope>NUCLEOTIDE SEQUENCE [LARGE SCALE GENOMIC DNA]</scope>
    <source>
        <strain evidence="2">UCR3666</strain>
    </source>
</reference>